<sequence>MDRPPFRPVVGCLAVVIRDGAALLVRRAKPPDQGRWGFPGGHVERGERFADAAVRELREETGVVAEPAGLLDALDIFRHAPDGSLSHHYVLLAVRCFWRSGEPVAADDALEAAWMPLDRIPRHPDHPDFSDDTGRVASLAAAAVARSGGRPTDR</sequence>
<keyword evidence="2 3" id="KW-0378">Hydrolase</keyword>
<evidence type="ECO:0000256" key="2">
    <source>
        <dbReference type="ARBA" id="ARBA00022801"/>
    </source>
</evidence>
<dbReference type="PANTHER" id="PTHR43736:SF1">
    <property type="entry name" value="DIHYDRONEOPTERIN TRIPHOSPHATE DIPHOSPHATASE"/>
    <property type="match status" value="1"/>
</dbReference>
<reference evidence="5 6" key="1">
    <citation type="submission" date="2022-06" db="EMBL/GenBank/DDBJ databases">
        <title>Rhizosaccharibacter gen. nov. sp. nov. KSS12, endophytic bacteria isolated from sugarcane.</title>
        <authorList>
            <person name="Pitiwittayakul N."/>
        </authorList>
    </citation>
    <scope>NUCLEOTIDE SEQUENCE [LARGE SCALE GENOMIC DNA]</scope>
    <source>
        <strain evidence="5 6">KSS12</strain>
    </source>
</reference>
<comment type="caution">
    <text evidence="5">The sequence shown here is derived from an EMBL/GenBank/DDBJ whole genome shotgun (WGS) entry which is preliminary data.</text>
</comment>
<dbReference type="CDD" id="cd04673">
    <property type="entry name" value="NUDIX_ADPRase"/>
    <property type="match status" value="1"/>
</dbReference>
<accession>A0ABT1VUA0</accession>
<dbReference type="InterPro" id="IPR015797">
    <property type="entry name" value="NUDIX_hydrolase-like_dom_sf"/>
</dbReference>
<dbReference type="InterPro" id="IPR020084">
    <property type="entry name" value="NUDIX_hydrolase_CS"/>
</dbReference>
<protein>
    <submittedName>
        <fullName evidence="5">NUDIX hydrolase</fullName>
    </submittedName>
</protein>
<dbReference type="PROSITE" id="PS51462">
    <property type="entry name" value="NUDIX"/>
    <property type="match status" value="1"/>
</dbReference>
<dbReference type="InterPro" id="IPR000086">
    <property type="entry name" value="NUDIX_hydrolase_dom"/>
</dbReference>
<dbReference type="Proteomes" id="UP001524547">
    <property type="component" value="Unassembled WGS sequence"/>
</dbReference>
<evidence type="ECO:0000256" key="3">
    <source>
        <dbReference type="RuleBase" id="RU003476"/>
    </source>
</evidence>
<keyword evidence="6" id="KW-1185">Reference proteome</keyword>
<gene>
    <name evidence="5" type="ORF">NFI88_03535</name>
</gene>
<evidence type="ECO:0000313" key="6">
    <source>
        <dbReference type="Proteomes" id="UP001524547"/>
    </source>
</evidence>
<dbReference type="PROSITE" id="PS00893">
    <property type="entry name" value="NUDIX_BOX"/>
    <property type="match status" value="1"/>
</dbReference>
<comment type="similarity">
    <text evidence="3">Belongs to the Nudix hydrolase family.</text>
</comment>
<evidence type="ECO:0000259" key="4">
    <source>
        <dbReference type="PROSITE" id="PS51462"/>
    </source>
</evidence>
<comment type="cofactor">
    <cofactor evidence="1">
        <name>Mg(2+)</name>
        <dbReference type="ChEBI" id="CHEBI:18420"/>
    </cofactor>
</comment>
<dbReference type="SUPFAM" id="SSF55811">
    <property type="entry name" value="Nudix"/>
    <property type="match status" value="1"/>
</dbReference>
<dbReference type="Pfam" id="PF00293">
    <property type="entry name" value="NUDIX"/>
    <property type="match status" value="1"/>
</dbReference>
<dbReference type="PANTHER" id="PTHR43736">
    <property type="entry name" value="ADP-RIBOSE PYROPHOSPHATASE"/>
    <property type="match status" value="1"/>
</dbReference>
<dbReference type="RefSeq" id="WP_422918648.1">
    <property type="nucleotide sequence ID" value="NZ_JAMZEJ010000002.1"/>
</dbReference>
<name>A0ABT1VUA0_9PROT</name>
<proteinExistence type="inferred from homology"/>
<evidence type="ECO:0000256" key="1">
    <source>
        <dbReference type="ARBA" id="ARBA00001946"/>
    </source>
</evidence>
<dbReference type="Gene3D" id="3.90.79.10">
    <property type="entry name" value="Nucleoside Triphosphate Pyrophosphohydrolase"/>
    <property type="match status" value="1"/>
</dbReference>
<dbReference type="InterPro" id="IPR020476">
    <property type="entry name" value="Nudix_hydrolase"/>
</dbReference>
<organism evidence="5 6">
    <name type="scientific">Rhizosaccharibacter radicis</name>
    <dbReference type="NCBI Taxonomy" id="2782605"/>
    <lineage>
        <taxon>Bacteria</taxon>
        <taxon>Pseudomonadati</taxon>
        <taxon>Pseudomonadota</taxon>
        <taxon>Alphaproteobacteria</taxon>
        <taxon>Acetobacterales</taxon>
        <taxon>Acetobacteraceae</taxon>
        <taxon>Rhizosaccharibacter</taxon>
    </lineage>
</organism>
<evidence type="ECO:0000313" key="5">
    <source>
        <dbReference type="EMBL" id="MCQ8239912.1"/>
    </source>
</evidence>
<feature type="domain" description="Nudix hydrolase" evidence="4">
    <location>
        <begin position="5"/>
        <end position="137"/>
    </location>
</feature>
<dbReference type="PRINTS" id="PR00502">
    <property type="entry name" value="NUDIXFAMILY"/>
</dbReference>
<dbReference type="GO" id="GO:0016787">
    <property type="term" value="F:hydrolase activity"/>
    <property type="evidence" value="ECO:0007669"/>
    <property type="project" value="UniProtKB-KW"/>
</dbReference>
<dbReference type="EMBL" id="JAMZEJ010000002">
    <property type="protein sequence ID" value="MCQ8239912.1"/>
    <property type="molecule type" value="Genomic_DNA"/>
</dbReference>